<accession>A0ACC2MIV3</accession>
<keyword evidence="2" id="KW-1185">Reference proteome</keyword>
<comment type="caution">
    <text evidence="1">The sequence shown here is derived from an EMBL/GenBank/DDBJ whole genome shotgun (WGS) entry which is preliminary data.</text>
</comment>
<sequence length="731" mass="81756">MKLITLLKRHLPTPTPTPTLIPFSYTHQHFFLSTSSLQAPDSHLNSTFDFGPTIDSIHLISTDPCFSLLGLCNTISSLVKIHAQLIVHGLTRNLLCETKMVSLYGFFGNVEQARAVFDRIQNPDLYSWKVMIRWYFLNDSYLDIIRFYGRMKQCLREQDNVVFSIVLKACTELRDLDEGMKLHCHVIKVGNPDRFVLTGLIDMYVKCGCVEFSRQVFDEIPERNVVSWTSMIVGYVQNERAKEGLILFNQMRRAYVQPNQFTMGSLLSACSKLDALKQGQWVHGLLIKNGMELNSFLATALLDMYAKCGSVVDAHCVLDELPTIDLVSWTAMIVGYTQRCHPIEALKLFTDEKWAGLLPNSVTVASVLSSCAQLGHLYLGASVHALGIRLGLEENVTVTNALIDMYAKCCMIEDAGYLFERTLHKDRIAWNAMITGYSQNGFGYDALSLFHRMRRSDHITPDAVTVVSVLSASASVGTLCVGNSIHAYAVKSGFVSSVYIGTALLNLYAKCGDVESARTIFDGMCERTLVTWSAMMGAYGMHGDASGSFSTFTDMLKKNMQPSDIMFTSILSACGHTGMVCEGMKFFNDMGREYCVAPSMKHYVCMVDLLARAGRLEDAFQFIEQMPIQADVSVWGALLHGCRLHSRMDLGEVAARRMLELQPSDGGYYVLMSNFYASDGKWDEAAKVRELMKERGLNKSPGYSSLGMDRRQFTSTEMDCRLQPLELMAMT</sequence>
<dbReference type="EMBL" id="CM056810">
    <property type="protein sequence ID" value="KAJ8645269.1"/>
    <property type="molecule type" value="Genomic_DNA"/>
</dbReference>
<organism evidence="1 2">
    <name type="scientific">Persea americana</name>
    <name type="common">Avocado</name>
    <dbReference type="NCBI Taxonomy" id="3435"/>
    <lineage>
        <taxon>Eukaryota</taxon>
        <taxon>Viridiplantae</taxon>
        <taxon>Streptophyta</taxon>
        <taxon>Embryophyta</taxon>
        <taxon>Tracheophyta</taxon>
        <taxon>Spermatophyta</taxon>
        <taxon>Magnoliopsida</taxon>
        <taxon>Magnoliidae</taxon>
        <taxon>Laurales</taxon>
        <taxon>Lauraceae</taxon>
        <taxon>Persea</taxon>
    </lineage>
</organism>
<protein>
    <submittedName>
        <fullName evidence="1">Uncharacterized protein</fullName>
    </submittedName>
</protein>
<proteinExistence type="predicted"/>
<evidence type="ECO:0000313" key="1">
    <source>
        <dbReference type="EMBL" id="KAJ8645269.1"/>
    </source>
</evidence>
<name>A0ACC2MIV3_PERAE</name>
<evidence type="ECO:0000313" key="2">
    <source>
        <dbReference type="Proteomes" id="UP001234297"/>
    </source>
</evidence>
<reference evidence="1 2" key="1">
    <citation type="journal article" date="2022" name="Hortic Res">
        <title>A haplotype resolved chromosomal level avocado genome allows analysis of novel avocado genes.</title>
        <authorList>
            <person name="Nath O."/>
            <person name="Fletcher S.J."/>
            <person name="Hayward A."/>
            <person name="Shaw L.M."/>
            <person name="Masouleh A.K."/>
            <person name="Furtado A."/>
            <person name="Henry R.J."/>
            <person name="Mitter N."/>
        </authorList>
    </citation>
    <scope>NUCLEOTIDE SEQUENCE [LARGE SCALE GENOMIC DNA]</scope>
    <source>
        <strain evidence="2">cv. Hass</strain>
    </source>
</reference>
<dbReference type="Proteomes" id="UP001234297">
    <property type="component" value="Chromosome 2"/>
</dbReference>
<gene>
    <name evidence="1" type="ORF">MRB53_007017</name>
</gene>